<name>A0A2G1QPI6_9HYPH</name>
<proteinExistence type="predicted"/>
<dbReference type="AlphaFoldDB" id="A0A2G1QPI6"/>
<dbReference type="PANTHER" id="PTHR45947">
    <property type="entry name" value="SULFOQUINOVOSYL TRANSFERASE SQD2"/>
    <property type="match status" value="1"/>
</dbReference>
<dbReference type="InterPro" id="IPR050194">
    <property type="entry name" value="Glycosyltransferase_grp1"/>
</dbReference>
<evidence type="ECO:0000259" key="1">
    <source>
        <dbReference type="Pfam" id="PF13439"/>
    </source>
</evidence>
<reference evidence="2 3" key="1">
    <citation type="submission" date="2017-10" db="EMBL/GenBank/DDBJ databases">
        <title>Sedimentibacterium mangrovi gen. nov., sp. nov., a novel member of family Phyllobacteriacea isolated from mangrove sediment.</title>
        <authorList>
            <person name="Liao H."/>
            <person name="Tian Y."/>
        </authorList>
    </citation>
    <scope>NUCLEOTIDE SEQUENCE [LARGE SCALE GENOMIC DNA]</scope>
    <source>
        <strain evidence="2 3">X9-2-2</strain>
    </source>
</reference>
<gene>
    <name evidence="2" type="ORF">CSC94_06980</name>
</gene>
<dbReference type="Proteomes" id="UP000221168">
    <property type="component" value="Unassembled WGS sequence"/>
</dbReference>
<feature type="domain" description="Glycosyltransferase subfamily 4-like N-terminal" evidence="1">
    <location>
        <begin position="11"/>
        <end position="112"/>
    </location>
</feature>
<dbReference type="Gene3D" id="3.40.50.2000">
    <property type="entry name" value="Glycogen Phosphorylase B"/>
    <property type="match status" value="2"/>
</dbReference>
<dbReference type="EMBL" id="PDVP01000003">
    <property type="protein sequence ID" value="PHP67446.1"/>
    <property type="molecule type" value="Genomic_DNA"/>
</dbReference>
<organism evidence="2 3">
    <name type="scientific">Zhengella mangrovi</name>
    <dbReference type="NCBI Taxonomy" id="1982044"/>
    <lineage>
        <taxon>Bacteria</taxon>
        <taxon>Pseudomonadati</taxon>
        <taxon>Pseudomonadota</taxon>
        <taxon>Alphaproteobacteria</taxon>
        <taxon>Hyphomicrobiales</taxon>
        <taxon>Notoacmeibacteraceae</taxon>
        <taxon>Zhengella</taxon>
    </lineage>
</organism>
<sequence>MILHYLDARYVGGIETHVETIVREQRRTGHDARVLLHDVYEASPAHERFLASGLPVIVAGGFAGLCRWLRVMAPGLLHTHGYKAGILGRLGARVSGVPVVSTFHAGERAPGMVGLYQAIDEQTSFLGTRLAVSRDIALNLPGPSTLIRNFVTPAESPRPEPLEPVFLFAGRLSPEKGPDLFLKLAQMRSEAGDWRLLGDGPMREELVLSLSSPAVMEGFAMNITPWLEKTTALVMTSRKEGLPMAALEAMGLGVPVIAPAIGALPGLIRDGVNGFLYPAGDMDAAARCLDRLTALPRDRRQAMSEDAIATIRAHYSPKTALPAIMQAYLDAGYRPRDKAA</sequence>
<protein>
    <submittedName>
        <fullName evidence="2">Glycosyl transferase</fullName>
    </submittedName>
</protein>
<evidence type="ECO:0000313" key="3">
    <source>
        <dbReference type="Proteomes" id="UP000221168"/>
    </source>
</evidence>
<accession>A0A2G1QPI6</accession>
<dbReference type="InterPro" id="IPR028098">
    <property type="entry name" value="Glyco_trans_4-like_N"/>
</dbReference>
<dbReference type="Pfam" id="PF13439">
    <property type="entry name" value="Glyco_transf_4"/>
    <property type="match status" value="1"/>
</dbReference>
<dbReference type="RefSeq" id="WP_099305331.1">
    <property type="nucleotide sequence ID" value="NZ_PDVP01000003.1"/>
</dbReference>
<dbReference type="CDD" id="cd03801">
    <property type="entry name" value="GT4_PimA-like"/>
    <property type="match status" value="1"/>
</dbReference>
<evidence type="ECO:0000313" key="2">
    <source>
        <dbReference type="EMBL" id="PHP67446.1"/>
    </source>
</evidence>
<dbReference type="SUPFAM" id="SSF53756">
    <property type="entry name" value="UDP-Glycosyltransferase/glycogen phosphorylase"/>
    <property type="match status" value="1"/>
</dbReference>
<dbReference type="PANTHER" id="PTHR45947:SF3">
    <property type="entry name" value="SULFOQUINOVOSYL TRANSFERASE SQD2"/>
    <property type="match status" value="1"/>
</dbReference>
<dbReference type="OrthoDB" id="9806708at2"/>
<keyword evidence="2" id="KW-0808">Transferase</keyword>
<comment type="caution">
    <text evidence="2">The sequence shown here is derived from an EMBL/GenBank/DDBJ whole genome shotgun (WGS) entry which is preliminary data.</text>
</comment>
<keyword evidence="3" id="KW-1185">Reference proteome</keyword>
<dbReference type="GO" id="GO:0016757">
    <property type="term" value="F:glycosyltransferase activity"/>
    <property type="evidence" value="ECO:0007669"/>
    <property type="project" value="TreeGrafter"/>
</dbReference>
<dbReference type="Pfam" id="PF13692">
    <property type="entry name" value="Glyco_trans_1_4"/>
    <property type="match status" value="1"/>
</dbReference>